<feature type="transmembrane region" description="Helical" evidence="5">
    <location>
        <begin position="67"/>
        <end position="86"/>
    </location>
</feature>
<evidence type="ECO:0000256" key="4">
    <source>
        <dbReference type="ARBA" id="ARBA00023136"/>
    </source>
</evidence>
<evidence type="ECO:0000256" key="2">
    <source>
        <dbReference type="ARBA" id="ARBA00022692"/>
    </source>
</evidence>
<organism evidence="6 7">
    <name type="scientific">Paraburkholderia elongata</name>
    <dbReference type="NCBI Taxonomy" id="2675747"/>
    <lineage>
        <taxon>Bacteria</taxon>
        <taxon>Pseudomonadati</taxon>
        <taxon>Pseudomonadota</taxon>
        <taxon>Betaproteobacteria</taxon>
        <taxon>Burkholderiales</taxon>
        <taxon>Burkholderiaceae</taxon>
        <taxon>Paraburkholderia</taxon>
    </lineage>
</organism>
<dbReference type="GO" id="GO:0032259">
    <property type="term" value="P:methylation"/>
    <property type="evidence" value="ECO:0007669"/>
    <property type="project" value="UniProtKB-KW"/>
</dbReference>
<evidence type="ECO:0000256" key="1">
    <source>
        <dbReference type="ARBA" id="ARBA00004141"/>
    </source>
</evidence>
<dbReference type="GO" id="GO:0004671">
    <property type="term" value="F:protein C-terminal S-isoprenylcysteine carboxyl O-methyltransferase activity"/>
    <property type="evidence" value="ECO:0007669"/>
    <property type="project" value="InterPro"/>
</dbReference>
<keyword evidence="3 5" id="KW-1133">Transmembrane helix</keyword>
<dbReference type="Gene3D" id="1.20.120.1630">
    <property type="match status" value="1"/>
</dbReference>
<keyword evidence="6" id="KW-0489">Methyltransferase</keyword>
<evidence type="ECO:0000313" key="7">
    <source>
        <dbReference type="Proteomes" id="UP000655523"/>
    </source>
</evidence>
<gene>
    <name evidence="6" type="ORF">GNZ13_37370</name>
</gene>
<proteinExistence type="predicted"/>
<dbReference type="Proteomes" id="UP000655523">
    <property type="component" value="Unassembled WGS sequence"/>
</dbReference>
<comment type="subcellular location">
    <subcellularLocation>
        <location evidence="1">Membrane</location>
        <topology evidence="1">Multi-pass membrane protein</topology>
    </subcellularLocation>
</comment>
<evidence type="ECO:0000313" key="6">
    <source>
        <dbReference type="EMBL" id="NPT60076.1"/>
    </source>
</evidence>
<dbReference type="InterPro" id="IPR007269">
    <property type="entry name" value="ICMT_MeTrfase"/>
</dbReference>
<evidence type="ECO:0000256" key="3">
    <source>
        <dbReference type="ARBA" id="ARBA00022989"/>
    </source>
</evidence>
<dbReference type="EMBL" id="WOEZ01000210">
    <property type="protein sequence ID" value="NPT60076.1"/>
    <property type="molecule type" value="Genomic_DNA"/>
</dbReference>
<sequence>MSTITAETAALVIPLAGSLAYMMHKAIPRLGDALLEVLARVGSALLLGLFAYFAIRHWLADPGRITLLLLVIAECFTVGLSLFTRVPVMRDWTPFAFVCSMGATYYFLAVQLGPGARLVPESVGAALQVSGICWQLVAKASLRRSFGILPANRGVVSCGAYRFVRHPMYLGYLVADIGFLLTNFGLQNVLVYGFQFALQGGRILREEWILSSDENYRRYKGKVRYRVIPGVF</sequence>
<name>A0A972NVX1_9BURK</name>
<feature type="transmembrane region" description="Helical" evidence="5">
    <location>
        <begin position="37"/>
        <end position="55"/>
    </location>
</feature>
<keyword evidence="4 5" id="KW-0472">Membrane</keyword>
<keyword evidence="2 5" id="KW-0812">Transmembrane</keyword>
<accession>A0A972NVX1</accession>
<dbReference type="AlphaFoldDB" id="A0A972NVX1"/>
<protein>
    <submittedName>
        <fullName evidence="6">Isoprenylcysteine carboxyl methyltransferase</fullName>
    </submittedName>
</protein>
<dbReference type="GO" id="GO:0016020">
    <property type="term" value="C:membrane"/>
    <property type="evidence" value="ECO:0007669"/>
    <property type="project" value="UniProtKB-SubCell"/>
</dbReference>
<comment type="caution">
    <text evidence="6">The sequence shown here is derived from an EMBL/GenBank/DDBJ whole genome shotgun (WGS) entry which is preliminary data.</text>
</comment>
<dbReference type="Pfam" id="PF04140">
    <property type="entry name" value="ICMT"/>
    <property type="match status" value="1"/>
</dbReference>
<keyword evidence="7" id="KW-1185">Reference proteome</keyword>
<keyword evidence="6" id="KW-0808">Transferase</keyword>
<evidence type="ECO:0000256" key="5">
    <source>
        <dbReference type="SAM" id="Phobius"/>
    </source>
</evidence>
<reference evidence="6 7" key="1">
    <citation type="submission" date="2019-11" db="EMBL/GenBank/DDBJ databases">
        <title>Metabolism of dissolved organic matter in forest soils.</title>
        <authorList>
            <person name="Cyle K.T."/>
            <person name="Wilhelm R.C."/>
            <person name="Martinez C.E."/>
        </authorList>
    </citation>
    <scope>NUCLEOTIDE SEQUENCE [LARGE SCALE GENOMIC DNA]</scope>
    <source>
        <strain evidence="6 7">5N</strain>
    </source>
</reference>
<feature type="transmembrane region" description="Helical" evidence="5">
    <location>
        <begin position="92"/>
        <end position="110"/>
    </location>
</feature>